<name>A0A5N5N9U8_9ROSI</name>
<evidence type="ECO:0000256" key="4">
    <source>
        <dbReference type="ARBA" id="ARBA00023242"/>
    </source>
</evidence>
<dbReference type="InterPro" id="IPR036638">
    <property type="entry name" value="HLH_DNA-bd_sf"/>
</dbReference>
<gene>
    <name evidence="7" type="ORF">DKX38_003791</name>
</gene>
<dbReference type="EMBL" id="VDCV01000003">
    <property type="protein sequence ID" value="KAB5563737.1"/>
    <property type="molecule type" value="Genomic_DNA"/>
</dbReference>
<dbReference type="Gene3D" id="4.10.280.10">
    <property type="entry name" value="Helix-loop-helix DNA-binding domain"/>
    <property type="match status" value="1"/>
</dbReference>
<dbReference type="SMART" id="SM00353">
    <property type="entry name" value="HLH"/>
    <property type="match status" value="1"/>
</dbReference>
<organism evidence="7 8">
    <name type="scientific">Salix brachista</name>
    <dbReference type="NCBI Taxonomy" id="2182728"/>
    <lineage>
        <taxon>Eukaryota</taxon>
        <taxon>Viridiplantae</taxon>
        <taxon>Streptophyta</taxon>
        <taxon>Embryophyta</taxon>
        <taxon>Tracheophyta</taxon>
        <taxon>Spermatophyta</taxon>
        <taxon>Magnoliopsida</taxon>
        <taxon>eudicotyledons</taxon>
        <taxon>Gunneridae</taxon>
        <taxon>Pentapetalae</taxon>
        <taxon>rosids</taxon>
        <taxon>fabids</taxon>
        <taxon>Malpighiales</taxon>
        <taxon>Salicaceae</taxon>
        <taxon>Saliceae</taxon>
        <taxon>Salix</taxon>
    </lineage>
</organism>
<evidence type="ECO:0000256" key="5">
    <source>
        <dbReference type="SAM" id="MobiDB-lite"/>
    </source>
</evidence>
<protein>
    <recommendedName>
        <fullName evidence="6">BHLH domain-containing protein</fullName>
    </recommendedName>
</protein>
<reference evidence="8" key="1">
    <citation type="journal article" date="2019" name="Gigascience">
        <title>De novo genome assembly of the endangered Acer yangbiense, a plant species with extremely small populations endemic to Yunnan Province, China.</title>
        <authorList>
            <person name="Yang J."/>
            <person name="Wariss H.M."/>
            <person name="Tao L."/>
            <person name="Zhang R."/>
            <person name="Yun Q."/>
            <person name="Hollingsworth P."/>
            <person name="Dao Z."/>
            <person name="Luo G."/>
            <person name="Guo H."/>
            <person name="Ma Y."/>
            <person name="Sun W."/>
        </authorList>
    </citation>
    <scope>NUCLEOTIDE SEQUENCE [LARGE SCALE GENOMIC DNA]</scope>
    <source>
        <strain evidence="8">cv. br00</strain>
    </source>
</reference>
<dbReference type="GO" id="GO:0046983">
    <property type="term" value="F:protein dimerization activity"/>
    <property type="evidence" value="ECO:0007669"/>
    <property type="project" value="InterPro"/>
</dbReference>
<evidence type="ECO:0000313" key="7">
    <source>
        <dbReference type="EMBL" id="KAB5563737.1"/>
    </source>
</evidence>
<dbReference type="AlphaFoldDB" id="A0A5N5N9U8"/>
<evidence type="ECO:0000313" key="8">
    <source>
        <dbReference type="Proteomes" id="UP000326939"/>
    </source>
</evidence>
<keyword evidence="3" id="KW-0804">Transcription</keyword>
<dbReference type="InterPro" id="IPR015660">
    <property type="entry name" value="MASH1/Ascl1a-like"/>
</dbReference>
<dbReference type="GO" id="GO:0000981">
    <property type="term" value="F:DNA-binding transcription factor activity, RNA polymerase II-specific"/>
    <property type="evidence" value="ECO:0007669"/>
    <property type="project" value="TreeGrafter"/>
</dbReference>
<feature type="compositionally biased region" description="Polar residues" evidence="5">
    <location>
        <begin position="240"/>
        <end position="255"/>
    </location>
</feature>
<dbReference type="Pfam" id="PF00010">
    <property type="entry name" value="HLH"/>
    <property type="match status" value="1"/>
</dbReference>
<dbReference type="Proteomes" id="UP000326939">
    <property type="component" value="Chromosome 3"/>
</dbReference>
<evidence type="ECO:0000259" key="6">
    <source>
        <dbReference type="PROSITE" id="PS50888"/>
    </source>
</evidence>
<evidence type="ECO:0000256" key="2">
    <source>
        <dbReference type="ARBA" id="ARBA00023015"/>
    </source>
</evidence>
<evidence type="ECO:0000256" key="3">
    <source>
        <dbReference type="ARBA" id="ARBA00023163"/>
    </source>
</evidence>
<keyword evidence="8" id="KW-1185">Reference proteome</keyword>
<dbReference type="PANTHER" id="PTHR13935:SF104">
    <property type="entry name" value="TRANSCRIPTION FACTOR BHLH160"/>
    <property type="match status" value="1"/>
</dbReference>
<feature type="domain" description="BHLH" evidence="6">
    <location>
        <begin position="295"/>
        <end position="348"/>
    </location>
</feature>
<evidence type="ECO:0000256" key="1">
    <source>
        <dbReference type="ARBA" id="ARBA00004123"/>
    </source>
</evidence>
<dbReference type="PROSITE" id="PS50888">
    <property type="entry name" value="BHLH"/>
    <property type="match status" value="1"/>
</dbReference>
<keyword evidence="2" id="KW-0805">Transcription regulation</keyword>
<dbReference type="InterPro" id="IPR011598">
    <property type="entry name" value="bHLH_dom"/>
</dbReference>
<accession>A0A5N5N9U8</accession>
<comment type="subcellular location">
    <subcellularLocation>
        <location evidence="1">Nucleus</location>
    </subcellularLocation>
</comment>
<dbReference type="PANTHER" id="PTHR13935">
    <property type="entry name" value="ACHAETE-SCUTE TRANSCRIPTION FACTOR-RELATED"/>
    <property type="match status" value="1"/>
</dbReference>
<dbReference type="GO" id="GO:0090575">
    <property type="term" value="C:RNA polymerase II transcription regulator complex"/>
    <property type="evidence" value="ECO:0007669"/>
    <property type="project" value="TreeGrafter"/>
</dbReference>
<feature type="region of interest" description="Disordered" evidence="5">
    <location>
        <begin position="1"/>
        <end position="21"/>
    </location>
</feature>
<keyword evidence="4" id="KW-0539">Nucleus</keyword>
<feature type="region of interest" description="Disordered" evidence="5">
    <location>
        <begin position="238"/>
        <end position="264"/>
    </location>
</feature>
<sequence length="476" mass="53030">MSSSSASNNPRPPHIDENISKPLEREAVSDDHWLYLQGSTGSAVLPFENHETCSGNSSLGNFNHHVLNSSLTKATIQNIVNYQVYHTDCGSCTIPLEVSDDLCSAIPESSTLLQVHDHVFSGELDPRILVEEVCFPELAMCRNSTEEFAENRFNHHQNNLHFLGPRSNTSVIQSGYDKTISELDPVMLLFEQENPEVLPRNEISEDGGFMDGGSNAITCQKETSLSCPLESSDKLEPIMQDSSEPGTFPEQENQLSVSSSKSGKRVRKGEINQYRFKLQMEKMESQPHMEGGSTSKKQQHNAKEKVRRMELNASYSALASLLPNSQRSKKKWSAPGIIDEVLEYIPELESEIEGLTLMKSTELSKIEGRQPNQLDLSAERQAPTISIHEVGQGEVIVQVCSQRRDKEDAALSNLFQNLEEQSISIVSASSINVREESTVCHHLHIKMDGNPLGADYQATLRKKVICWLNQSTSFQA</sequence>
<comment type="caution">
    <text evidence="7">The sequence shown here is derived from an EMBL/GenBank/DDBJ whole genome shotgun (WGS) entry which is preliminary data.</text>
</comment>
<dbReference type="GO" id="GO:0000977">
    <property type="term" value="F:RNA polymerase II transcription regulatory region sequence-specific DNA binding"/>
    <property type="evidence" value="ECO:0007669"/>
    <property type="project" value="TreeGrafter"/>
</dbReference>
<proteinExistence type="predicted"/>
<dbReference type="SUPFAM" id="SSF47459">
    <property type="entry name" value="HLH, helix-loop-helix DNA-binding domain"/>
    <property type="match status" value="1"/>
</dbReference>
<feature type="region of interest" description="Disordered" evidence="5">
    <location>
        <begin position="284"/>
        <end position="303"/>
    </location>
</feature>